<dbReference type="InterPro" id="IPR010730">
    <property type="entry name" value="HET"/>
</dbReference>
<evidence type="ECO:0000256" key="1">
    <source>
        <dbReference type="SAM" id="MobiDB-lite"/>
    </source>
</evidence>
<gene>
    <name evidence="3" type="ORF">PG993_009079</name>
</gene>
<protein>
    <submittedName>
        <fullName evidence="3">Heterokaryon incompatibility protein-domain-containing protein</fullName>
    </submittedName>
</protein>
<dbReference type="EMBL" id="JAQQWK010000009">
    <property type="protein sequence ID" value="KAK8034084.1"/>
    <property type="molecule type" value="Genomic_DNA"/>
</dbReference>
<reference evidence="3 4" key="1">
    <citation type="submission" date="2023-01" db="EMBL/GenBank/DDBJ databases">
        <title>Analysis of 21 Apiospora genomes using comparative genomics revels a genus with tremendous synthesis potential of carbohydrate active enzymes and secondary metabolites.</title>
        <authorList>
            <person name="Sorensen T."/>
        </authorList>
    </citation>
    <scope>NUCLEOTIDE SEQUENCE [LARGE SCALE GENOMIC DNA]</scope>
    <source>
        <strain evidence="3 4">CBS 33761</strain>
    </source>
</reference>
<feature type="region of interest" description="Disordered" evidence="1">
    <location>
        <begin position="1"/>
        <end position="53"/>
    </location>
</feature>
<dbReference type="InterPro" id="IPR052895">
    <property type="entry name" value="HetReg/Transcr_Mod"/>
</dbReference>
<evidence type="ECO:0000313" key="4">
    <source>
        <dbReference type="Proteomes" id="UP001444661"/>
    </source>
</evidence>
<dbReference type="Proteomes" id="UP001444661">
    <property type="component" value="Unassembled WGS sequence"/>
</dbReference>
<name>A0ABR1SK65_9PEZI</name>
<organism evidence="3 4">
    <name type="scientific">Apiospora rasikravindrae</name>
    <dbReference type="NCBI Taxonomy" id="990691"/>
    <lineage>
        <taxon>Eukaryota</taxon>
        <taxon>Fungi</taxon>
        <taxon>Dikarya</taxon>
        <taxon>Ascomycota</taxon>
        <taxon>Pezizomycotina</taxon>
        <taxon>Sordariomycetes</taxon>
        <taxon>Xylariomycetidae</taxon>
        <taxon>Amphisphaeriales</taxon>
        <taxon>Apiosporaceae</taxon>
        <taxon>Apiospora</taxon>
    </lineage>
</organism>
<evidence type="ECO:0000313" key="3">
    <source>
        <dbReference type="EMBL" id="KAK8034084.1"/>
    </source>
</evidence>
<dbReference type="Pfam" id="PF06985">
    <property type="entry name" value="HET"/>
    <property type="match status" value="1"/>
</dbReference>
<dbReference type="PANTHER" id="PTHR24148">
    <property type="entry name" value="ANKYRIN REPEAT DOMAIN-CONTAINING PROTEIN 39 HOMOLOG-RELATED"/>
    <property type="match status" value="1"/>
</dbReference>
<keyword evidence="4" id="KW-1185">Reference proteome</keyword>
<evidence type="ECO:0000259" key="2">
    <source>
        <dbReference type="Pfam" id="PF06985"/>
    </source>
</evidence>
<proteinExistence type="predicted"/>
<sequence length="622" mass="70217">MSNRRVIETPTIRLRRSADAGRISPNQESESDDSGAFEHLSQRTNPRPQTYGPLPPLRAPVQTYHDIYNPLVGDEIRLVRLLPGYMSMIQCEMTHKSLQHASYYGYTGISYAWGDPDDTVDIRVNGSWMKVTASLHGALKALRKQDEAVLVWADAICINHSNKTEQSSQVQLMTQIYSRAESVMVWLGAQSYDSDMAIESIDALWQLKTSPEEAKSWIESKSHERNFDALHEDRLKLCFRPHVKNSRNRQSYAHVLVSGGPASIENLRDLEEEGAQSLLDVLRICRTKHATQPKDKVYGVLGILPEDVRSHLLPDYNASLRQVYTDVVDFLLHRTKWLDVICESIHFPLHTSSTALPTWVADWSYVQQMAGLGRSYGFTASGETEAMFSFPNDRRRTKLEISAIRIGAVNVRDIAVGTFCGLDDSLMAFLHWRAKMLANTPEDGQSASKGKWTEQDDAFCRTISFNQAAAAWQDLGENHKIKAWTDVCYHVFATLIAERLPSIRMDPKLQSCTEASIDVGDIVTGLDESRRIIQERCESRMMERCFFITDGGEMGMGTGFLEAEDIVCVPLGCCTPVILRPEGEYGEYRLVGDCYVDGYMDGEIIREWKENGGREPEPLVLR</sequence>
<dbReference type="PANTHER" id="PTHR24148:SF73">
    <property type="entry name" value="HET DOMAIN PROTEIN (AFU_ORTHOLOGUE AFUA_8G01020)"/>
    <property type="match status" value="1"/>
</dbReference>
<dbReference type="Pfam" id="PF26639">
    <property type="entry name" value="Het-6_barrel"/>
    <property type="match status" value="1"/>
</dbReference>
<comment type="caution">
    <text evidence="3">The sequence shown here is derived from an EMBL/GenBank/DDBJ whole genome shotgun (WGS) entry which is preliminary data.</text>
</comment>
<feature type="domain" description="Heterokaryon incompatibility" evidence="2">
    <location>
        <begin position="106"/>
        <end position="223"/>
    </location>
</feature>
<accession>A0ABR1SK65</accession>